<organism evidence="4 5">
    <name type="scientific">Spirosoma montaniterrae</name>
    <dbReference type="NCBI Taxonomy" id="1178516"/>
    <lineage>
        <taxon>Bacteria</taxon>
        <taxon>Pseudomonadati</taxon>
        <taxon>Bacteroidota</taxon>
        <taxon>Cytophagia</taxon>
        <taxon>Cytophagales</taxon>
        <taxon>Cytophagaceae</taxon>
        <taxon>Spirosoma</taxon>
    </lineage>
</organism>
<protein>
    <recommendedName>
        <fullName evidence="3">CHAT domain-containing protein</fullName>
    </recommendedName>
</protein>
<dbReference type="AlphaFoldDB" id="A0A1P9WTC3"/>
<dbReference type="Gene3D" id="1.25.40.10">
    <property type="entry name" value="Tetratricopeptide repeat domain"/>
    <property type="match status" value="2"/>
</dbReference>
<dbReference type="RefSeq" id="WP_077130073.1">
    <property type="nucleotide sequence ID" value="NZ_CP014263.1"/>
</dbReference>
<feature type="domain" description="CHAT" evidence="3">
    <location>
        <begin position="618"/>
        <end position="886"/>
    </location>
</feature>
<sequence length="928" mass="105754">MRIYYWVLLLSLSLLGAVLYGQESDGDRLARACHQRASAYYNTPNPTDETDSLALLFYRRALKYSRLSPATAALVFDCHEKIGIYGQTFDNQQEALLNYRRAIAICRQYKLSDSLLFIPYLYTGSVHFYQQSYDSTTYYFEQAENLFQRYRRLPEAQRLFNSLGVLYHETGNYRQSINYFQKALQLMLAKPKTDSAALYSYKSNIATALRNLNQYDSAATIYKSLLPITQNRNKLYTNLGIVYLSKHQPAEALRYLLKVETDSTNAIIVRNALAETYLQQLRYTSAETSLNQSLQVVSRYGNQSKKNSHVGLTYKLLGDIARQQNQIWRALNYYQQSIIQLDLDFASTDVYRNPQNYAQGFSSYLLFESLVAKAECWRSLHRKRPNNQHRQAAISTYLSAFRLADYIEKSFDNEEARLFTVQKAYPVYKQVVAFLIQTYEETGDATYLNEAFCWSEKSKAAVLAIGLKENAAKSISGIPDSLLSRERNLHLSLSRLMMKVENAVDDAETETLTGQLRDTELELSRLTDKLHDYPAYYRLKFSFDSVNVAHLQRNVLGKQTALLSYFWADTTLFGFVLTAKQLRYFRVSQRSSLNQALGGLLTQLKTVSPGRAFGGHIYAESLYNKLVLPAEPYLTTVKSLIIIPHDELTLLPFETLHDHSRAYLLERFDVTYQYAASFLQSRLQSPPNLDQMLSVAPFDKPTNSGEFAPLTASRQEISSLGGEKLTSRFATKANFLRMAADYPVIHLATHAVADNVNPLRSFIAFYPTSYASNRLHAHEINYGTLPNTELVFLSACETASGKLVRGEGVMSLSRAFSLAGCPNLVTSLWKAEDNATAYISSRFYRHLRQGMPFSRALQAAKLDLLRDRQQVQFHSPQYWSHLIYIGTPARTSASWAVWLLLTLGGLGAGGWFWRYRRNKQKRLPAGNA</sequence>
<dbReference type="InterPro" id="IPR024983">
    <property type="entry name" value="CHAT_dom"/>
</dbReference>
<keyword evidence="2" id="KW-0812">Transmembrane</keyword>
<dbReference type="OrthoDB" id="9771112at2"/>
<dbReference type="PANTHER" id="PTHR10098:SF108">
    <property type="entry name" value="TETRATRICOPEPTIDE REPEAT PROTEIN 28"/>
    <property type="match status" value="1"/>
</dbReference>
<dbReference type="PROSITE" id="PS50293">
    <property type="entry name" value="TPR_REGION"/>
    <property type="match status" value="1"/>
</dbReference>
<dbReference type="Pfam" id="PF13424">
    <property type="entry name" value="TPR_12"/>
    <property type="match status" value="1"/>
</dbReference>
<evidence type="ECO:0000313" key="4">
    <source>
        <dbReference type="EMBL" id="AQG78634.1"/>
    </source>
</evidence>
<evidence type="ECO:0000256" key="2">
    <source>
        <dbReference type="SAM" id="Phobius"/>
    </source>
</evidence>
<feature type="transmembrane region" description="Helical" evidence="2">
    <location>
        <begin position="895"/>
        <end position="913"/>
    </location>
</feature>
<keyword evidence="5" id="KW-1185">Reference proteome</keyword>
<dbReference type="STRING" id="1178516.AWR27_04355"/>
<accession>A0A1P9WTC3</accession>
<reference evidence="4 5" key="1">
    <citation type="submission" date="2016-01" db="EMBL/GenBank/DDBJ databases">
        <authorList>
            <person name="Oliw E.H."/>
        </authorList>
    </citation>
    <scope>NUCLEOTIDE SEQUENCE [LARGE SCALE GENOMIC DNA]</scope>
    <source>
        <strain evidence="4 5">DY10</strain>
    </source>
</reference>
<evidence type="ECO:0000259" key="3">
    <source>
        <dbReference type="Pfam" id="PF12770"/>
    </source>
</evidence>
<dbReference type="SUPFAM" id="SSF48452">
    <property type="entry name" value="TPR-like"/>
    <property type="match status" value="2"/>
</dbReference>
<dbReference type="PROSITE" id="PS50005">
    <property type="entry name" value="TPR"/>
    <property type="match status" value="1"/>
</dbReference>
<gene>
    <name evidence="4" type="ORF">AWR27_04355</name>
</gene>
<name>A0A1P9WTC3_9BACT</name>
<dbReference type="EMBL" id="CP014263">
    <property type="protein sequence ID" value="AQG78634.1"/>
    <property type="molecule type" value="Genomic_DNA"/>
</dbReference>
<evidence type="ECO:0000313" key="5">
    <source>
        <dbReference type="Proteomes" id="UP000187941"/>
    </source>
</evidence>
<dbReference type="InterPro" id="IPR019734">
    <property type="entry name" value="TPR_rpt"/>
</dbReference>
<dbReference type="KEGG" id="smon:AWR27_04355"/>
<dbReference type="PANTHER" id="PTHR10098">
    <property type="entry name" value="RAPSYN-RELATED"/>
    <property type="match status" value="1"/>
</dbReference>
<feature type="repeat" description="TPR" evidence="1">
    <location>
        <begin position="157"/>
        <end position="190"/>
    </location>
</feature>
<keyword evidence="2" id="KW-1133">Transmembrane helix</keyword>
<dbReference type="Pfam" id="PF12770">
    <property type="entry name" value="CHAT"/>
    <property type="match status" value="1"/>
</dbReference>
<evidence type="ECO:0000256" key="1">
    <source>
        <dbReference type="PROSITE-ProRule" id="PRU00339"/>
    </source>
</evidence>
<keyword evidence="1" id="KW-0802">TPR repeat</keyword>
<dbReference type="Proteomes" id="UP000187941">
    <property type="component" value="Chromosome"/>
</dbReference>
<proteinExistence type="predicted"/>
<dbReference type="InterPro" id="IPR011990">
    <property type="entry name" value="TPR-like_helical_dom_sf"/>
</dbReference>
<dbReference type="SMART" id="SM00028">
    <property type="entry name" value="TPR"/>
    <property type="match status" value="7"/>
</dbReference>
<keyword evidence="2" id="KW-0472">Membrane</keyword>